<accession>W7X7R7</accession>
<dbReference type="AlphaFoldDB" id="W7X7R7"/>
<keyword evidence="2" id="KW-1185">Reference proteome</keyword>
<reference evidence="2" key="1">
    <citation type="journal article" date="2006" name="PLoS Biol.">
        <title>Macronuclear genome sequence of the ciliate Tetrahymena thermophila, a model eukaryote.</title>
        <authorList>
            <person name="Eisen J.A."/>
            <person name="Coyne R.S."/>
            <person name="Wu M."/>
            <person name="Wu D."/>
            <person name="Thiagarajan M."/>
            <person name="Wortman J.R."/>
            <person name="Badger J.H."/>
            <person name="Ren Q."/>
            <person name="Amedeo P."/>
            <person name="Jones K.M."/>
            <person name="Tallon L.J."/>
            <person name="Delcher A.L."/>
            <person name="Salzberg S.L."/>
            <person name="Silva J.C."/>
            <person name="Haas B.J."/>
            <person name="Majoros W.H."/>
            <person name="Farzad M."/>
            <person name="Carlton J.M."/>
            <person name="Smith R.K. Jr."/>
            <person name="Garg J."/>
            <person name="Pearlman R.E."/>
            <person name="Karrer K.M."/>
            <person name="Sun L."/>
            <person name="Manning G."/>
            <person name="Elde N.C."/>
            <person name="Turkewitz A.P."/>
            <person name="Asai D.J."/>
            <person name="Wilkes D.E."/>
            <person name="Wang Y."/>
            <person name="Cai H."/>
            <person name="Collins K."/>
            <person name="Stewart B.A."/>
            <person name="Lee S.R."/>
            <person name="Wilamowska K."/>
            <person name="Weinberg Z."/>
            <person name="Ruzzo W.L."/>
            <person name="Wloga D."/>
            <person name="Gaertig J."/>
            <person name="Frankel J."/>
            <person name="Tsao C.-C."/>
            <person name="Gorovsky M.A."/>
            <person name="Keeling P.J."/>
            <person name="Waller R.F."/>
            <person name="Patron N.J."/>
            <person name="Cherry J.M."/>
            <person name="Stover N.A."/>
            <person name="Krieger C.J."/>
            <person name="del Toro C."/>
            <person name="Ryder H.F."/>
            <person name="Williamson S.C."/>
            <person name="Barbeau R.A."/>
            <person name="Hamilton E.P."/>
            <person name="Orias E."/>
        </authorList>
    </citation>
    <scope>NUCLEOTIDE SEQUENCE [LARGE SCALE GENOMIC DNA]</scope>
    <source>
        <strain evidence="2">SB210</strain>
    </source>
</reference>
<dbReference type="InParanoid" id="W7X7R7"/>
<proteinExistence type="predicted"/>
<protein>
    <submittedName>
        <fullName evidence="1">Uncharacterized protein</fullName>
    </submittedName>
</protein>
<gene>
    <name evidence="1" type="ORF">TTHERM_000530688</name>
</gene>
<name>W7X7R7_TETTS</name>
<evidence type="ECO:0000313" key="1">
    <source>
        <dbReference type="EMBL" id="EWS72468.1"/>
    </source>
</evidence>
<dbReference type="EMBL" id="GG662522">
    <property type="protein sequence ID" value="EWS72468.1"/>
    <property type="molecule type" value="Genomic_DNA"/>
</dbReference>
<dbReference type="RefSeq" id="XP_012655013.1">
    <property type="nucleotide sequence ID" value="XM_012799559.1"/>
</dbReference>
<dbReference type="Proteomes" id="UP000009168">
    <property type="component" value="Unassembled WGS sequence"/>
</dbReference>
<dbReference type="GeneID" id="24439433"/>
<sequence>MRSSLSCSPIIVLRLLFRIFNVRKQVLCSYNKLVTELAITGQCQVRFIIVKIINRTYF</sequence>
<dbReference type="KEGG" id="tet:TTHERM_000530688"/>
<organism evidence="1 2">
    <name type="scientific">Tetrahymena thermophila (strain SB210)</name>
    <dbReference type="NCBI Taxonomy" id="312017"/>
    <lineage>
        <taxon>Eukaryota</taxon>
        <taxon>Sar</taxon>
        <taxon>Alveolata</taxon>
        <taxon>Ciliophora</taxon>
        <taxon>Intramacronucleata</taxon>
        <taxon>Oligohymenophorea</taxon>
        <taxon>Hymenostomatida</taxon>
        <taxon>Tetrahymenina</taxon>
        <taxon>Tetrahymenidae</taxon>
        <taxon>Tetrahymena</taxon>
    </lineage>
</organism>
<evidence type="ECO:0000313" key="2">
    <source>
        <dbReference type="Proteomes" id="UP000009168"/>
    </source>
</evidence>